<dbReference type="Proteomes" id="UP000639772">
    <property type="component" value="Chromosome 6"/>
</dbReference>
<proteinExistence type="predicted"/>
<dbReference type="EMBL" id="JADCNM010000006">
    <property type="protein sequence ID" value="KAG0478422.1"/>
    <property type="molecule type" value="Genomic_DNA"/>
</dbReference>
<sequence length="151" mass="17384">MAFPRPSNLKNPMASTRGRNVNDVLSRYCCLFYCRALVIKGSPRCKRSFTEEYSNSERNSALTSSYFPEPLTSLLSGTVLVTRSSAYASIESRVMAQGRHMLDQFLFRYSLHHSKSDEQNGVGDLRMECMDLDDENTRVKVYRYTYSNKFD</sequence>
<name>A0A835R2Z1_VANPL</name>
<accession>A0A835R2Z1</accession>
<gene>
    <name evidence="1" type="ORF">HPP92_013141</name>
</gene>
<evidence type="ECO:0000313" key="2">
    <source>
        <dbReference type="Proteomes" id="UP000639772"/>
    </source>
</evidence>
<dbReference type="AlphaFoldDB" id="A0A835R2Z1"/>
<comment type="caution">
    <text evidence="1">The sequence shown here is derived from an EMBL/GenBank/DDBJ whole genome shotgun (WGS) entry which is preliminary data.</text>
</comment>
<organism evidence="1 2">
    <name type="scientific">Vanilla planifolia</name>
    <name type="common">Vanilla</name>
    <dbReference type="NCBI Taxonomy" id="51239"/>
    <lineage>
        <taxon>Eukaryota</taxon>
        <taxon>Viridiplantae</taxon>
        <taxon>Streptophyta</taxon>
        <taxon>Embryophyta</taxon>
        <taxon>Tracheophyta</taxon>
        <taxon>Spermatophyta</taxon>
        <taxon>Magnoliopsida</taxon>
        <taxon>Liliopsida</taxon>
        <taxon>Asparagales</taxon>
        <taxon>Orchidaceae</taxon>
        <taxon>Vanilloideae</taxon>
        <taxon>Vanilleae</taxon>
        <taxon>Vanilla</taxon>
    </lineage>
</organism>
<reference evidence="1 2" key="1">
    <citation type="journal article" date="2020" name="Nat. Food">
        <title>A phased Vanilla planifolia genome enables genetic improvement of flavour and production.</title>
        <authorList>
            <person name="Hasing T."/>
            <person name="Tang H."/>
            <person name="Brym M."/>
            <person name="Khazi F."/>
            <person name="Huang T."/>
            <person name="Chambers A.H."/>
        </authorList>
    </citation>
    <scope>NUCLEOTIDE SEQUENCE [LARGE SCALE GENOMIC DNA]</scope>
    <source>
        <tissue evidence="1">Leaf</tissue>
    </source>
</reference>
<evidence type="ECO:0000313" key="1">
    <source>
        <dbReference type="EMBL" id="KAG0478422.1"/>
    </source>
</evidence>
<protein>
    <submittedName>
        <fullName evidence="1">Uncharacterized protein</fullName>
    </submittedName>
</protein>